<dbReference type="EMBL" id="CM041532">
    <property type="protein sequence ID" value="KAI3376156.1"/>
    <property type="molecule type" value="Genomic_DNA"/>
</dbReference>
<accession>A0ACB8X865</accession>
<gene>
    <name evidence="1" type="ORF">L3Q82_016683</name>
</gene>
<comment type="caution">
    <text evidence="1">The sequence shown here is derived from an EMBL/GenBank/DDBJ whole genome shotgun (WGS) entry which is preliminary data.</text>
</comment>
<dbReference type="Proteomes" id="UP000831701">
    <property type="component" value="Chromosome 2"/>
</dbReference>
<organism evidence="1 2">
    <name type="scientific">Scortum barcoo</name>
    <name type="common">barcoo grunter</name>
    <dbReference type="NCBI Taxonomy" id="214431"/>
    <lineage>
        <taxon>Eukaryota</taxon>
        <taxon>Metazoa</taxon>
        <taxon>Chordata</taxon>
        <taxon>Craniata</taxon>
        <taxon>Vertebrata</taxon>
        <taxon>Euteleostomi</taxon>
        <taxon>Actinopterygii</taxon>
        <taxon>Neopterygii</taxon>
        <taxon>Teleostei</taxon>
        <taxon>Neoteleostei</taxon>
        <taxon>Acanthomorphata</taxon>
        <taxon>Eupercaria</taxon>
        <taxon>Centrarchiformes</taxon>
        <taxon>Terapontoidei</taxon>
        <taxon>Terapontidae</taxon>
        <taxon>Scortum</taxon>
    </lineage>
</organism>
<reference evidence="1" key="1">
    <citation type="submission" date="2022-04" db="EMBL/GenBank/DDBJ databases">
        <title>Jade perch genome.</title>
        <authorList>
            <person name="Chao B."/>
        </authorList>
    </citation>
    <scope>NUCLEOTIDE SEQUENCE</scope>
    <source>
        <strain evidence="1">CB-2022</strain>
    </source>
</reference>
<keyword evidence="2" id="KW-1185">Reference proteome</keyword>
<sequence length="184" mass="19948">SLRVIPSSSQFFLYDSVTLSCGEQENSSTWRVKRNTSTDINEECSTTWGNRNGSHCFISDLYIADTGVYWCESGAGECSDAINITVTAGSVILESPALPVPEREAVTLRCTNKPSNSPSSLTAEFYKDGHLINSSSTGKMTIYGISKSDEGLYRCSIAGSGASPAAGWLSEVKQVRLRHLFSRL</sequence>
<protein>
    <submittedName>
        <fullName evidence="1">Uncharacterized protein</fullName>
    </submittedName>
</protein>
<name>A0ACB8X865_9TELE</name>
<evidence type="ECO:0000313" key="1">
    <source>
        <dbReference type="EMBL" id="KAI3376156.1"/>
    </source>
</evidence>
<feature type="non-terminal residue" evidence="1">
    <location>
        <position position="1"/>
    </location>
</feature>
<evidence type="ECO:0000313" key="2">
    <source>
        <dbReference type="Proteomes" id="UP000831701"/>
    </source>
</evidence>
<proteinExistence type="predicted"/>